<reference evidence="1 12" key="2">
    <citation type="journal article" date="2015" name="Genome Announc.">
        <title>Complete Genome Sequencing of a Multidrug-Resistant and Human-Invasive Salmonella enterica Serovar Typhimurium Strain of the Emerging Sequence Type 213 Genotype.</title>
        <authorList>
            <person name="Calva E."/>
            <person name="Silva C."/>
            <person name="Zaidi M.B."/>
            <person name="Sanchez-Flores A."/>
            <person name="Estrada K."/>
            <person name="Silva G.G."/>
            <person name="Soto-Jimenez L.M."/>
            <person name="Wiesner M."/>
            <person name="Fernandez-Mora M."/>
            <person name="Edwards R.A."/>
            <person name="Vinuesa P."/>
        </authorList>
    </citation>
    <scope>NUCLEOTIDE SEQUENCE [LARGE SCALE GENOMIC DNA]</scope>
    <source>
        <strain evidence="1 12">YU39</strain>
    </source>
</reference>
<dbReference type="Proteomes" id="UP000839581">
    <property type="component" value="Unassembled WGS sequence"/>
</dbReference>
<dbReference type="PROSITE" id="PS51257">
    <property type="entry name" value="PROKAR_LIPOPROTEIN"/>
    <property type="match status" value="1"/>
</dbReference>
<dbReference type="EMBL" id="AAIKGB010000027">
    <property type="protein sequence ID" value="ECF1545695.1"/>
    <property type="molecule type" value="Genomic_DNA"/>
</dbReference>
<accession>A0A0F7J7L0</accession>
<dbReference type="Proteomes" id="UP000839617">
    <property type="component" value="Unassembled WGS sequence"/>
</dbReference>
<evidence type="ECO:0000313" key="3">
    <source>
        <dbReference type="EMBL" id="EBW4068914.1"/>
    </source>
</evidence>
<dbReference type="Proteomes" id="UP000034636">
    <property type="component" value="Chromosome"/>
</dbReference>
<evidence type="ECO:0000313" key="4">
    <source>
        <dbReference type="EMBL" id="ECE0295423.1"/>
    </source>
</evidence>
<evidence type="ECO:0000313" key="5">
    <source>
        <dbReference type="EMBL" id="ECF1545695.1"/>
    </source>
</evidence>
<dbReference type="EMBL" id="RSUA01000088">
    <property type="protein sequence ID" value="MIT52191.1"/>
    <property type="molecule type" value="Genomic_DNA"/>
</dbReference>
<dbReference type="EMBL" id="DAAFPQ010000012">
    <property type="protein sequence ID" value="HAB0972090.1"/>
    <property type="molecule type" value="Genomic_DNA"/>
</dbReference>
<reference evidence="3" key="4">
    <citation type="submission" date="2018-06" db="EMBL/GenBank/DDBJ databases">
        <authorList>
            <person name="Ashton P.M."/>
            <person name="Dallman T."/>
            <person name="Nair S."/>
            <person name="De Pinna E."/>
            <person name="Peters T."/>
            <person name="Grant K."/>
        </authorList>
    </citation>
    <scope>NUCLEOTIDE SEQUENCE</scope>
    <source>
        <strain evidence="2">231108</strain>
        <strain evidence="5">265852</strain>
        <strain evidence="3">271054</strain>
        <strain evidence="10">29290</strain>
        <strain evidence="11">425567</strain>
        <strain evidence="7">43916</strain>
        <strain evidence="6">86846</strain>
    </source>
</reference>
<reference evidence="9 13" key="1">
    <citation type="submission" date="2014-09" db="EMBL/GenBank/DDBJ databases">
        <title>Salmonella Genotype and Phenotype Association.</title>
        <authorList>
            <person name="Chen Y."/>
            <person name="Folster J."/>
            <person name="Ayers S."/>
            <person name="Kabera C."/>
            <person name="Li C."/>
            <person name="Mukherjee S."/>
            <person name="Lam C."/>
            <person name="Zhao S."/>
            <person name="McDermott P."/>
        </authorList>
    </citation>
    <scope>NUCLEOTIDE SEQUENCE [LARGE SCALE GENOMIC DNA]</scope>
    <source>
        <strain evidence="9 13">CVM N32045</strain>
    </source>
</reference>
<reference evidence="4 14" key="5">
    <citation type="submission" date="2018-07" db="EMBL/GenBank/DDBJ databases">
        <authorList>
            <consortium name="GenomeTrakr network: Whole genome sequencing for foodborne pathogen traceback"/>
        </authorList>
    </citation>
    <scope>NUCLEOTIDE SEQUENCE [LARGE SCALE GENOMIC DNA]</scope>
    <source>
        <strain evidence="4 14">VA_WGS-00080</strain>
    </source>
</reference>
<evidence type="ECO:0000313" key="8">
    <source>
        <dbReference type="EMBL" id="HAB0972090.1"/>
    </source>
</evidence>
<evidence type="ECO:0000313" key="2">
    <source>
        <dbReference type="EMBL" id="EBW3630216.1"/>
    </source>
</evidence>
<dbReference type="AlphaFoldDB" id="A0A0D6FLL9"/>
<evidence type="ECO:0008006" key="15">
    <source>
        <dbReference type="Google" id="ProtNLM"/>
    </source>
</evidence>
<dbReference type="EMBL" id="AAIGQE010000005">
    <property type="protein sequence ID" value="ECE0295423.1"/>
    <property type="molecule type" value="Genomic_DNA"/>
</dbReference>
<evidence type="ECO:0000313" key="13">
    <source>
        <dbReference type="Proteomes" id="UP000054461"/>
    </source>
</evidence>
<organism evidence="3">
    <name type="scientific">Salmonella typhimurium</name>
    <dbReference type="NCBI Taxonomy" id="90371"/>
    <lineage>
        <taxon>Bacteria</taxon>
        <taxon>Pseudomonadati</taxon>
        <taxon>Pseudomonadota</taxon>
        <taxon>Gammaproteobacteria</taxon>
        <taxon>Enterobacterales</taxon>
        <taxon>Enterobacteriaceae</taxon>
        <taxon>Salmonella</taxon>
    </lineage>
</organism>
<gene>
    <name evidence="6" type="ORF">AAB27_21805</name>
    <name evidence="10" type="ORF">AU613_25525</name>
    <name evidence="7" type="ORF">AVC05_18350</name>
    <name evidence="4" type="ORF">CE70_09535</name>
    <name evidence="9" type="ORF">DD95_18485</name>
    <name evidence="2" type="ORF">DPF41_19340</name>
    <name evidence="3" type="ORF">DPF68_21210</name>
    <name evidence="11" type="ORF">DRM14_21625</name>
    <name evidence="5" type="ORF">E0935_20970</name>
    <name evidence="8" type="ORF">GB466_16200</name>
    <name evidence="1" type="ORF">SE14_02145</name>
</gene>
<dbReference type="Proteomes" id="UP000839595">
    <property type="component" value="Unassembled WGS sequence"/>
</dbReference>
<dbReference type="Proteomes" id="UP000885258">
    <property type="component" value="Unassembled WGS sequence"/>
</dbReference>
<sequence>MKSSITLSSLLVLTVIITGCSSGKSKDDYSQVDGIYFWGQDISAFQPCHTRQIYWLNGEKTTLRSLKKHHSTNKNVYASLIVHNDGYQDKGSSGTYDETLMLEKIISTDNSKNHADCLNFIIPSKKHKVTSKNELSR</sequence>
<accession>A0A0D6FLL9</accession>
<dbReference type="EMBL" id="RVDJ01000029">
    <property type="protein sequence ID" value="MLP87868.1"/>
    <property type="molecule type" value="Genomic_DNA"/>
</dbReference>
<evidence type="ECO:0000313" key="7">
    <source>
        <dbReference type="EMBL" id="ECY5343181.1"/>
    </source>
</evidence>
<dbReference type="Proteomes" id="UP000054461">
    <property type="component" value="Unassembled WGS sequence"/>
</dbReference>
<dbReference type="PATRIC" id="fig|59201.158.peg.2182"/>
<name>A0A0D6FLL9_SALTM</name>
<evidence type="ECO:0000313" key="9">
    <source>
        <dbReference type="EMBL" id="KTZ08802.1"/>
    </source>
</evidence>
<dbReference type="EMBL" id="AAHIDF010000028">
    <property type="protein sequence ID" value="EBW3630216.1"/>
    <property type="molecule type" value="Genomic_DNA"/>
</dbReference>
<evidence type="ECO:0000313" key="10">
    <source>
        <dbReference type="EMBL" id="MIT52191.1"/>
    </source>
</evidence>
<evidence type="ECO:0000313" key="12">
    <source>
        <dbReference type="Proteomes" id="UP000034636"/>
    </source>
</evidence>
<dbReference type="Proteomes" id="UP000885385">
    <property type="component" value="Unassembled WGS sequence"/>
</dbReference>
<dbReference type="EMBL" id="CP011428">
    <property type="protein sequence ID" value="AKH07648.1"/>
    <property type="molecule type" value="Genomic_DNA"/>
</dbReference>
<dbReference type="Proteomes" id="UP000338496">
    <property type="component" value="Unassembled WGS sequence"/>
</dbReference>
<dbReference type="EMBL" id="AALDNI010000045">
    <property type="protein sequence ID" value="ECY5343181.1"/>
    <property type="molecule type" value="Genomic_DNA"/>
</dbReference>
<dbReference type="EMBL" id="JYVU01000052">
    <property type="protein sequence ID" value="KTZ08802.1"/>
    <property type="molecule type" value="Genomic_DNA"/>
</dbReference>
<dbReference type="Proteomes" id="UP000839907">
    <property type="component" value="Unassembled WGS sequence"/>
</dbReference>
<dbReference type="KEGG" id="seni:CY43_10525"/>
<dbReference type="EMBL" id="AAKUOT010000065">
    <property type="protein sequence ID" value="ECV8763515.1"/>
    <property type="molecule type" value="Genomic_DNA"/>
</dbReference>
<evidence type="ECO:0000313" key="6">
    <source>
        <dbReference type="EMBL" id="ECV8763515.1"/>
    </source>
</evidence>
<dbReference type="RefSeq" id="WP_000842532.1">
    <property type="nucleotide sequence ID" value="NZ_AP023291.1"/>
</dbReference>
<evidence type="ECO:0000313" key="1">
    <source>
        <dbReference type="EMBL" id="AKH07648.1"/>
    </source>
</evidence>
<reference evidence="8" key="6">
    <citation type="submission" date="2019-10" db="EMBL/GenBank/DDBJ databases">
        <authorList>
            <consortium name="NCBI Pathogen Detection Project"/>
        </authorList>
    </citation>
    <scope>NUCLEOTIDE SEQUENCE</scope>
    <source>
        <strain evidence="8">Salmonella enterica</strain>
    </source>
</reference>
<protein>
    <recommendedName>
        <fullName evidence="15">Lipoprotein</fullName>
    </recommendedName>
</protein>
<proteinExistence type="predicted"/>
<evidence type="ECO:0000313" key="11">
    <source>
        <dbReference type="EMBL" id="MLP87868.1"/>
    </source>
</evidence>
<evidence type="ECO:0000313" key="14">
    <source>
        <dbReference type="Proteomes" id="UP000338496"/>
    </source>
</evidence>
<reference evidence="8" key="3">
    <citation type="journal article" date="2018" name="Genome Biol.">
        <title>SKESA: strategic k-mer extension for scrupulous assemblies.</title>
        <authorList>
            <person name="Souvorov A."/>
            <person name="Agarwala R."/>
            <person name="Lipman D.J."/>
        </authorList>
    </citation>
    <scope>NUCLEOTIDE SEQUENCE</scope>
    <source>
        <strain evidence="8">Salmonella enterica</strain>
    </source>
</reference>
<dbReference type="EMBL" id="AAHIFU010000032">
    <property type="protein sequence ID" value="EBW4068914.1"/>
    <property type="molecule type" value="Genomic_DNA"/>
</dbReference>